<name>W8BFS5_CERCA</name>
<feature type="signal peptide" evidence="1">
    <location>
        <begin position="1"/>
        <end position="23"/>
    </location>
</feature>
<dbReference type="OrthoDB" id="126772at2759"/>
<gene>
    <name evidence="2" type="ORF">CCAP1982_LOCUS12167</name>
</gene>
<evidence type="ECO:0000256" key="1">
    <source>
        <dbReference type="SAM" id="SignalP"/>
    </source>
</evidence>
<reference evidence="2" key="3">
    <citation type="submission" date="2020-11" db="EMBL/GenBank/DDBJ databases">
        <authorList>
            <person name="Whitehead M."/>
        </authorList>
    </citation>
    <scope>NUCLEOTIDE SEQUENCE</scope>
    <source>
        <strain evidence="2">EGII</strain>
    </source>
</reference>
<dbReference type="EMBL" id="CAJHJT010000034">
    <property type="protein sequence ID" value="CAD7003730.1"/>
    <property type="molecule type" value="Genomic_DNA"/>
</dbReference>
<evidence type="ECO:0000313" key="3">
    <source>
        <dbReference type="EMBL" id="JAB97577.1"/>
    </source>
</evidence>
<reference evidence="3" key="1">
    <citation type="submission" date="2013-07" db="EMBL/GenBank/DDBJ databases">
        <authorList>
            <person name="Geib S."/>
        </authorList>
    </citation>
    <scope>NUCLEOTIDE SEQUENCE</scope>
</reference>
<reference evidence="3" key="2">
    <citation type="journal article" date="2014" name="BMC Genomics">
        <title>A genomic perspective to assessing quality of mass-reared SIT flies used in Mediterranean fruit fly (Ceratitis capitata) eradication in California.</title>
        <authorList>
            <person name="Calla B."/>
            <person name="Hall B."/>
            <person name="Hou S."/>
            <person name="Geib S.M."/>
        </authorList>
    </citation>
    <scope>NUCLEOTIDE SEQUENCE</scope>
</reference>
<dbReference type="EMBL" id="GAMC01008976">
    <property type="protein sequence ID" value="JAB97579.1"/>
    <property type="molecule type" value="mRNA"/>
</dbReference>
<keyword evidence="4" id="KW-1185">Reference proteome</keyword>
<dbReference type="KEGG" id="ccat:105664410"/>
<evidence type="ECO:0000313" key="4">
    <source>
        <dbReference type="Proteomes" id="UP000606786"/>
    </source>
</evidence>
<dbReference type="Proteomes" id="UP000606786">
    <property type="component" value="Unassembled WGS sequence"/>
</dbReference>
<proteinExistence type="evidence at transcript level"/>
<protein>
    <submittedName>
        <fullName evidence="2">(Mediterranean fruit fly) hypothetical protein</fullName>
    </submittedName>
</protein>
<organism evidence="3">
    <name type="scientific">Ceratitis capitata</name>
    <name type="common">Mediterranean fruit fly</name>
    <name type="synonym">Tephritis capitata</name>
    <dbReference type="NCBI Taxonomy" id="7213"/>
    <lineage>
        <taxon>Eukaryota</taxon>
        <taxon>Metazoa</taxon>
        <taxon>Ecdysozoa</taxon>
        <taxon>Arthropoda</taxon>
        <taxon>Hexapoda</taxon>
        <taxon>Insecta</taxon>
        <taxon>Pterygota</taxon>
        <taxon>Neoptera</taxon>
        <taxon>Endopterygota</taxon>
        <taxon>Diptera</taxon>
        <taxon>Brachycera</taxon>
        <taxon>Muscomorpha</taxon>
        <taxon>Tephritoidea</taxon>
        <taxon>Tephritidae</taxon>
        <taxon>Ceratitis</taxon>
        <taxon>Ceratitis</taxon>
    </lineage>
</organism>
<evidence type="ECO:0000313" key="2">
    <source>
        <dbReference type="EMBL" id="CAD7003730.1"/>
    </source>
</evidence>
<feature type="chain" id="PRO_5007737022" evidence="1">
    <location>
        <begin position="24"/>
        <end position="114"/>
    </location>
</feature>
<keyword evidence="1" id="KW-0732">Signal</keyword>
<accession>W8BFS5</accession>
<dbReference type="EMBL" id="GAMC01008978">
    <property type="protein sequence ID" value="JAB97577.1"/>
    <property type="molecule type" value="mRNA"/>
</dbReference>
<sequence length="114" mass="12757">MKSYKIIFAFAIITLYCTTLTIARPQPANDPNAEYELIRGGPQVGPKPTFIPVTRKPLIINTPPPTPANSKSFAFDPITKTWTSVKKDDPIPSEGTLLWNQSNDKWLTETARRV</sequence>
<dbReference type="AlphaFoldDB" id="W8BFS5"/>